<dbReference type="Pfam" id="PF00534">
    <property type="entry name" value="Glycos_transf_1"/>
    <property type="match status" value="1"/>
</dbReference>
<dbReference type="PANTHER" id="PTHR46401">
    <property type="entry name" value="GLYCOSYLTRANSFERASE WBBK-RELATED"/>
    <property type="match status" value="1"/>
</dbReference>
<reference evidence="4 5" key="1">
    <citation type="journal article" date="2015" name="Microbiome">
        <title>Genomic resolution of linkages in carbon, nitrogen, and sulfur cycling among widespread estuary sediment bacteria.</title>
        <authorList>
            <person name="Baker B.J."/>
            <person name="Lazar C.S."/>
            <person name="Teske A.P."/>
            <person name="Dick G.J."/>
        </authorList>
    </citation>
    <scope>NUCLEOTIDE SEQUENCE [LARGE SCALE GENOMIC DNA]</scope>
    <source>
        <strain evidence="4">DG_78</strain>
    </source>
</reference>
<proteinExistence type="predicted"/>
<sequence length="424" mass="48347">MSRKVTEKIKTICMLSTHGYFDPVPQLGRTDTGGQVVYVLQLAKAFTKLGITVDIYTRWFDFTKKQIDLVVDCPDVRVIRIPAGPEEFIPKEEIYDVLPELAKNMITFINEKNFDYDLFHGHYVDAGIVTIDVAKAFDKPAFFTTHSIGAWKREKMGGDPDEMEEKYKFKHRILEELRIFKTVTALTVTTELQKEKIKQLYEFASNNIVVISPGVNIHTFQPLQSGEEKTNTGLSEHYIFCLSRIDANKGHNLLLKAFDIVRKEIPDINLVIGGGSPKPQQTELEVFATMRKIIDERRMRDKVHLVGYIPDEKLVASYQNAMLFALPSIFEPFGMTALEAMACNVPVIASKYGGIRNVIQSGKNGLLVDPKNSEEFARTMITILKDKKMAARLGQEGRKTIHKHFSWEVIAEKHIAFYKKFMDM</sequence>
<gene>
    <name evidence="4" type="ORF">AMJ52_00030</name>
</gene>
<evidence type="ECO:0008006" key="6">
    <source>
        <dbReference type="Google" id="ProtNLM"/>
    </source>
</evidence>
<protein>
    <recommendedName>
        <fullName evidence="6">Glycosyl transferase family 1</fullName>
    </recommendedName>
</protein>
<comment type="caution">
    <text evidence="4">The sequence shown here is derived from an EMBL/GenBank/DDBJ whole genome shotgun (WGS) entry which is preliminary data.</text>
</comment>
<evidence type="ECO:0000259" key="2">
    <source>
        <dbReference type="Pfam" id="PF00534"/>
    </source>
</evidence>
<dbReference type="PATRIC" id="fig|1703772.3.peg.6"/>
<dbReference type="SUPFAM" id="SSF53756">
    <property type="entry name" value="UDP-Glycosyltransferase/glycogen phosphorylase"/>
    <property type="match status" value="1"/>
</dbReference>
<evidence type="ECO:0000313" key="5">
    <source>
        <dbReference type="Proteomes" id="UP000051012"/>
    </source>
</evidence>
<dbReference type="GO" id="GO:0016757">
    <property type="term" value="F:glycosyltransferase activity"/>
    <property type="evidence" value="ECO:0007669"/>
    <property type="project" value="InterPro"/>
</dbReference>
<dbReference type="EMBL" id="LJNI01000001">
    <property type="protein sequence ID" value="KPJ74542.1"/>
    <property type="molecule type" value="Genomic_DNA"/>
</dbReference>
<accession>A0A0S7YIK4</accession>
<dbReference type="PANTHER" id="PTHR46401:SF2">
    <property type="entry name" value="GLYCOSYLTRANSFERASE WBBK-RELATED"/>
    <property type="match status" value="1"/>
</dbReference>
<evidence type="ECO:0000313" key="4">
    <source>
        <dbReference type="EMBL" id="KPJ74542.1"/>
    </source>
</evidence>
<evidence type="ECO:0000259" key="3">
    <source>
        <dbReference type="Pfam" id="PF13439"/>
    </source>
</evidence>
<dbReference type="InterPro" id="IPR028098">
    <property type="entry name" value="Glyco_trans_4-like_N"/>
</dbReference>
<dbReference type="GO" id="GO:0009103">
    <property type="term" value="P:lipopolysaccharide biosynthetic process"/>
    <property type="evidence" value="ECO:0007669"/>
    <property type="project" value="TreeGrafter"/>
</dbReference>
<name>A0A0S7YIK4_UNCT6</name>
<dbReference type="Pfam" id="PF13439">
    <property type="entry name" value="Glyco_transf_4"/>
    <property type="match status" value="1"/>
</dbReference>
<feature type="domain" description="Glycosyltransferase subfamily 4-like N-terminal" evidence="3">
    <location>
        <begin position="33"/>
        <end position="217"/>
    </location>
</feature>
<keyword evidence="1" id="KW-0808">Transferase</keyword>
<dbReference type="Gene3D" id="3.40.50.2000">
    <property type="entry name" value="Glycogen Phosphorylase B"/>
    <property type="match status" value="2"/>
</dbReference>
<organism evidence="4 5">
    <name type="scientific">candidate division TA06 bacterium DG_78</name>
    <dbReference type="NCBI Taxonomy" id="1703772"/>
    <lineage>
        <taxon>Bacteria</taxon>
        <taxon>Bacteria division TA06</taxon>
    </lineage>
</organism>
<evidence type="ECO:0000256" key="1">
    <source>
        <dbReference type="ARBA" id="ARBA00022679"/>
    </source>
</evidence>
<dbReference type="InterPro" id="IPR001296">
    <property type="entry name" value="Glyco_trans_1"/>
</dbReference>
<feature type="domain" description="Glycosyl transferase family 1" evidence="2">
    <location>
        <begin position="231"/>
        <end position="399"/>
    </location>
</feature>
<dbReference type="AlphaFoldDB" id="A0A0S7YIK4"/>
<dbReference type="Proteomes" id="UP000051012">
    <property type="component" value="Unassembled WGS sequence"/>
</dbReference>